<feature type="transmembrane region" description="Helical" evidence="9">
    <location>
        <begin position="41"/>
        <end position="61"/>
    </location>
</feature>
<feature type="transmembrane region" description="Helical" evidence="9">
    <location>
        <begin position="181"/>
        <end position="201"/>
    </location>
</feature>
<dbReference type="EMBL" id="JADCJZ010000001">
    <property type="protein sequence ID" value="MBE5023843.1"/>
    <property type="molecule type" value="Genomic_DNA"/>
</dbReference>
<dbReference type="InterPro" id="IPR004501">
    <property type="entry name" value="PTS_EIIC_3"/>
</dbReference>
<keyword evidence="4 8" id="KW-0762">Sugar transport</keyword>
<proteinExistence type="predicted"/>
<dbReference type="Proteomes" id="UP001194273">
    <property type="component" value="Unassembled WGS sequence"/>
</dbReference>
<dbReference type="PIRSF" id="PIRSF006351">
    <property type="entry name" value="PTS_EIIC-Cellobiose"/>
    <property type="match status" value="1"/>
</dbReference>
<dbReference type="RefSeq" id="WP_193529251.1">
    <property type="nucleotide sequence ID" value="NZ_JADCJZ010000001.1"/>
</dbReference>
<keyword evidence="6 9" id="KW-1133">Transmembrane helix</keyword>
<feature type="domain" description="PTS EIIC type-3" evidence="10">
    <location>
        <begin position="18"/>
        <end position="407"/>
    </location>
</feature>
<keyword evidence="5 9" id="KW-0812">Transmembrane</keyword>
<evidence type="ECO:0000256" key="6">
    <source>
        <dbReference type="ARBA" id="ARBA00022989"/>
    </source>
</evidence>
<reference evidence="11 12" key="1">
    <citation type="submission" date="2020-10" db="EMBL/GenBank/DDBJ databases">
        <title>ChiBAC.</title>
        <authorList>
            <person name="Zenner C."/>
            <person name="Hitch T.C.A."/>
            <person name="Clavel T."/>
        </authorList>
    </citation>
    <scope>NUCLEOTIDE SEQUENCE [LARGE SCALE GENOMIC DNA]</scope>
    <source>
        <strain evidence="11 12">DSM 107455</strain>
    </source>
</reference>
<dbReference type="InterPro" id="IPR004796">
    <property type="entry name" value="PTS_IIC_cello"/>
</dbReference>
<dbReference type="PANTHER" id="PTHR33989">
    <property type="match status" value="1"/>
</dbReference>
<protein>
    <recommendedName>
        <fullName evidence="8">Permease IIC component</fullName>
    </recommendedName>
</protein>
<sequence length="430" mass="47653">MSEEFEGTAKESKLMHWIEHTLAPKTRAFMARPWLSGFTNGIMKCLPFILTGCLIFFYNAIRSWIPALPDLSLVQTYTFSMLGLIYTYMIPHELMATLKHRKFMVTAGITGICVYMLTMAGVMDETGTYITIEFARFGPTGSMVAMLVGLEVAFIFNLWAKVQLFKKGSSVPTFVQEWINNIIPIFVCVLVQMIIVGIAQVDLYSTVLWLFSPIQAVAQSFPGFVLWNFIQTFFYTIGVSGWTWTGLCNSWQVPAMAENIASGLTGVNGYLNVSEVISGIGLINLGGIGATLALNVLLLFSKSKRLRTLGRVTIAPSLFNINEPVLYGTPVVYNPTLFIPANITAIVGSIITWFIFRLDLLALPTVAATNVGTLPVIANTVMLTGDLRGILWWVVLFAVYLIIYFPFFKAFEKGEVAKENGEAAKLEAQE</sequence>
<dbReference type="PROSITE" id="PS51105">
    <property type="entry name" value="PTS_EIIC_TYPE_3"/>
    <property type="match status" value="1"/>
</dbReference>
<feature type="transmembrane region" description="Helical" evidence="9">
    <location>
        <begin position="276"/>
        <end position="300"/>
    </location>
</feature>
<evidence type="ECO:0000256" key="9">
    <source>
        <dbReference type="SAM" id="Phobius"/>
    </source>
</evidence>
<evidence type="ECO:0000256" key="5">
    <source>
        <dbReference type="ARBA" id="ARBA00022692"/>
    </source>
</evidence>
<evidence type="ECO:0000256" key="4">
    <source>
        <dbReference type="ARBA" id="ARBA00022597"/>
    </source>
</evidence>
<evidence type="ECO:0000313" key="11">
    <source>
        <dbReference type="EMBL" id="MBE5023843.1"/>
    </source>
</evidence>
<evidence type="ECO:0000256" key="1">
    <source>
        <dbReference type="ARBA" id="ARBA00004651"/>
    </source>
</evidence>
<dbReference type="PANTHER" id="PTHR33989:SF4">
    <property type="entry name" value="PTS SYSTEM N,N'-DIACETYLCHITOBIOSE-SPECIFIC EIIC COMPONENT"/>
    <property type="match status" value="1"/>
</dbReference>
<dbReference type="InterPro" id="IPR003352">
    <property type="entry name" value="PTS_EIIC"/>
</dbReference>
<feature type="transmembrane region" description="Helical" evidence="9">
    <location>
        <begin position="103"/>
        <end position="123"/>
    </location>
</feature>
<evidence type="ECO:0000256" key="3">
    <source>
        <dbReference type="ARBA" id="ARBA00022475"/>
    </source>
</evidence>
<gene>
    <name evidence="11" type="ORF">INF26_03115</name>
</gene>
<comment type="function">
    <text evidence="8">The phosphoenolpyruvate-dependent sugar phosphotransferase system (PTS), a major carbohydrate active -transport system, catalyzes the phosphorylation of incoming sugar substrates concomitant with their translocation across the cell membrane.</text>
</comment>
<dbReference type="InterPro" id="IPR051088">
    <property type="entry name" value="PTS_Sugar-EIIC/EIIB"/>
</dbReference>
<name>A0ABR9QRX2_9ACTN</name>
<keyword evidence="7 8" id="KW-0472">Membrane</keyword>
<evidence type="ECO:0000259" key="10">
    <source>
        <dbReference type="PROSITE" id="PS51105"/>
    </source>
</evidence>
<organism evidence="11 12">
    <name type="scientific">Thermophilibacter gallinarum</name>
    <dbReference type="NCBI Taxonomy" id="2779357"/>
    <lineage>
        <taxon>Bacteria</taxon>
        <taxon>Bacillati</taxon>
        <taxon>Actinomycetota</taxon>
        <taxon>Coriobacteriia</taxon>
        <taxon>Coriobacteriales</taxon>
        <taxon>Atopobiaceae</taxon>
        <taxon>Thermophilibacter</taxon>
    </lineage>
</organism>
<evidence type="ECO:0000256" key="2">
    <source>
        <dbReference type="ARBA" id="ARBA00022448"/>
    </source>
</evidence>
<evidence type="ECO:0000256" key="7">
    <source>
        <dbReference type="ARBA" id="ARBA00023136"/>
    </source>
</evidence>
<evidence type="ECO:0000256" key="8">
    <source>
        <dbReference type="PIRNR" id="PIRNR006351"/>
    </source>
</evidence>
<feature type="transmembrane region" description="Helical" evidence="9">
    <location>
        <begin position="143"/>
        <end position="160"/>
    </location>
</feature>
<comment type="subcellular location">
    <subcellularLocation>
        <location evidence="1">Cell membrane</location>
        <topology evidence="1">Multi-pass membrane protein</topology>
    </subcellularLocation>
</comment>
<keyword evidence="3 8" id="KW-1003">Cell membrane</keyword>
<feature type="transmembrane region" description="Helical" evidence="9">
    <location>
        <begin position="337"/>
        <end position="356"/>
    </location>
</feature>
<comment type="caution">
    <text evidence="11">The sequence shown here is derived from an EMBL/GenBank/DDBJ whole genome shotgun (WGS) entry which is preliminary data.</text>
</comment>
<keyword evidence="2 8" id="KW-0813">Transport</keyword>
<accession>A0ABR9QRX2</accession>
<keyword evidence="12" id="KW-1185">Reference proteome</keyword>
<feature type="transmembrane region" description="Helical" evidence="9">
    <location>
        <begin position="73"/>
        <end position="91"/>
    </location>
</feature>
<dbReference type="Pfam" id="PF02378">
    <property type="entry name" value="PTS_EIIC"/>
    <property type="match status" value="1"/>
</dbReference>
<feature type="transmembrane region" description="Helical" evidence="9">
    <location>
        <begin position="390"/>
        <end position="408"/>
    </location>
</feature>
<evidence type="ECO:0000313" key="12">
    <source>
        <dbReference type="Proteomes" id="UP001194273"/>
    </source>
</evidence>